<keyword evidence="2" id="KW-0805">Transcription regulation</keyword>
<dbReference type="SUPFAM" id="SSF53850">
    <property type="entry name" value="Periplasmic binding protein-like II"/>
    <property type="match status" value="1"/>
</dbReference>
<feature type="domain" description="HTH lysR-type" evidence="5">
    <location>
        <begin position="1"/>
        <end position="58"/>
    </location>
</feature>
<dbReference type="EMBL" id="BAAALG010000013">
    <property type="protein sequence ID" value="GAA1112461.1"/>
    <property type="molecule type" value="Genomic_DNA"/>
</dbReference>
<gene>
    <name evidence="6" type="ORF">GCM10009668_37690</name>
</gene>
<evidence type="ECO:0000256" key="2">
    <source>
        <dbReference type="ARBA" id="ARBA00023015"/>
    </source>
</evidence>
<dbReference type="SUPFAM" id="SSF46785">
    <property type="entry name" value="Winged helix' DNA-binding domain"/>
    <property type="match status" value="1"/>
</dbReference>
<dbReference type="RefSeq" id="WP_343996428.1">
    <property type="nucleotide sequence ID" value="NZ_BAAALG010000013.1"/>
</dbReference>
<dbReference type="Proteomes" id="UP001501581">
    <property type="component" value="Unassembled WGS sequence"/>
</dbReference>
<dbReference type="PANTHER" id="PTHR30346">
    <property type="entry name" value="TRANSCRIPTIONAL DUAL REGULATOR HCAR-RELATED"/>
    <property type="match status" value="1"/>
</dbReference>
<proteinExistence type="inferred from homology"/>
<dbReference type="Pfam" id="PF03466">
    <property type="entry name" value="LysR_substrate"/>
    <property type="match status" value="1"/>
</dbReference>
<reference evidence="7" key="1">
    <citation type="journal article" date="2019" name="Int. J. Syst. Evol. Microbiol.">
        <title>The Global Catalogue of Microorganisms (GCM) 10K type strain sequencing project: providing services to taxonomists for standard genome sequencing and annotation.</title>
        <authorList>
            <consortium name="The Broad Institute Genomics Platform"/>
            <consortium name="The Broad Institute Genome Sequencing Center for Infectious Disease"/>
            <person name="Wu L."/>
            <person name="Ma J."/>
        </authorList>
    </citation>
    <scope>NUCLEOTIDE SEQUENCE [LARGE SCALE GENOMIC DNA]</scope>
    <source>
        <strain evidence="7">JCM 13008</strain>
    </source>
</reference>
<dbReference type="InterPro" id="IPR005119">
    <property type="entry name" value="LysR_subst-bd"/>
</dbReference>
<sequence>MDHRHLALLWELSERGTVTAVARATHRTPSAVSQQLRTAQREFGVPLVEPDGRGLRLTEAGQVLAAGGRELARVTERIQAAWDGFLGQPTGRVTVAALPSAASVLLPGVLDELSAGAIELQCADVDVAESAYAELVGDHDIVIAHSLTRRAPAGTEGLVSIRLAREPLDIALDVDHPLARRTELTPDLLADQEWVGVPIGFPFDTVRLAVEAANGAEVRVVQRIRDNLLVEALIEGTERVAVLPRFTCPHSPQVVLRPLRVVDAARYIFAILRPDRAERLAVRTVLDSLQHHASRLTQGLPGSRP</sequence>
<dbReference type="InterPro" id="IPR036388">
    <property type="entry name" value="WH-like_DNA-bd_sf"/>
</dbReference>
<evidence type="ECO:0000313" key="6">
    <source>
        <dbReference type="EMBL" id="GAA1112461.1"/>
    </source>
</evidence>
<evidence type="ECO:0000256" key="4">
    <source>
        <dbReference type="ARBA" id="ARBA00023163"/>
    </source>
</evidence>
<dbReference type="InterPro" id="IPR036390">
    <property type="entry name" value="WH_DNA-bd_sf"/>
</dbReference>
<dbReference type="PANTHER" id="PTHR30346:SF29">
    <property type="entry name" value="LYSR SUBSTRATE-BINDING"/>
    <property type="match status" value="1"/>
</dbReference>
<dbReference type="PROSITE" id="PS50931">
    <property type="entry name" value="HTH_LYSR"/>
    <property type="match status" value="1"/>
</dbReference>
<keyword evidence="4" id="KW-0804">Transcription</keyword>
<comment type="caution">
    <text evidence="6">The sequence shown here is derived from an EMBL/GenBank/DDBJ whole genome shotgun (WGS) entry which is preliminary data.</text>
</comment>
<organism evidence="6 7">
    <name type="scientific">Nocardioides dubius</name>
    <dbReference type="NCBI Taxonomy" id="317019"/>
    <lineage>
        <taxon>Bacteria</taxon>
        <taxon>Bacillati</taxon>
        <taxon>Actinomycetota</taxon>
        <taxon>Actinomycetes</taxon>
        <taxon>Propionibacteriales</taxon>
        <taxon>Nocardioidaceae</taxon>
        <taxon>Nocardioides</taxon>
    </lineage>
</organism>
<accession>A0ABP4EQ66</accession>
<dbReference type="InterPro" id="IPR000847">
    <property type="entry name" value="LysR_HTH_N"/>
</dbReference>
<protein>
    <submittedName>
        <fullName evidence="6">LysR family transcriptional regulator</fullName>
    </submittedName>
</protein>
<name>A0ABP4EQ66_9ACTN</name>
<evidence type="ECO:0000259" key="5">
    <source>
        <dbReference type="PROSITE" id="PS50931"/>
    </source>
</evidence>
<keyword evidence="3" id="KW-0238">DNA-binding</keyword>
<evidence type="ECO:0000256" key="3">
    <source>
        <dbReference type="ARBA" id="ARBA00023125"/>
    </source>
</evidence>
<evidence type="ECO:0000256" key="1">
    <source>
        <dbReference type="ARBA" id="ARBA00009437"/>
    </source>
</evidence>
<dbReference type="Gene3D" id="3.40.190.10">
    <property type="entry name" value="Periplasmic binding protein-like II"/>
    <property type="match status" value="2"/>
</dbReference>
<keyword evidence="7" id="KW-1185">Reference proteome</keyword>
<evidence type="ECO:0000313" key="7">
    <source>
        <dbReference type="Proteomes" id="UP001501581"/>
    </source>
</evidence>
<comment type="similarity">
    <text evidence="1">Belongs to the LysR transcriptional regulatory family.</text>
</comment>
<dbReference type="Pfam" id="PF00126">
    <property type="entry name" value="HTH_1"/>
    <property type="match status" value="1"/>
</dbReference>
<dbReference type="Gene3D" id="1.10.10.10">
    <property type="entry name" value="Winged helix-like DNA-binding domain superfamily/Winged helix DNA-binding domain"/>
    <property type="match status" value="1"/>
</dbReference>